<evidence type="ECO:0008006" key="3">
    <source>
        <dbReference type="Google" id="ProtNLM"/>
    </source>
</evidence>
<name>A0ABU5H7H9_9BACT</name>
<dbReference type="EMBL" id="JAXIVS010000007">
    <property type="protein sequence ID" value="MDY7229087.1"/>
    <property type="molecule type" value="Genomic_DNA"/>
</dbReference>
<dbReference type="Proteomes" id="UP001291309">
    <property type="component" value="Unassembled WGS sequence"/>
</dbReference>
<gene>
    <name evidence="1" type="ORF">SYV04_21925</name>
</gene>
<sequence>MRRTLTLTLLTTLATACGDSAPTQEEIDEARSHVEVALTAATQARSALELLGLLPVYTCGEPRRSFVAQAADGFDAQVGCIRAGTESLDATTDAVVLSFGETGCEVRKHTVSGQTAFKYSGGEDRMEVKADLRQLVVDGHALQAEVGYGTCGDESRYFALAQGAVPTQPDYTYKVDGQVGQRDGLPLIGGTSLVLNGPGELTGPSGTHRLTLTELMYELGEYAPKEGEALLETAEGRTVKATFRPALWRLGKMELVIDEREPVTVPILR</sequence>
<keyword evidence="2" id="KW-1185">Reference proteome</keyword>
<comment type="caution">
    <text evidence="1">The sequence shown here is derived from an EMBL/GenBank/DDBJ whole genome shotgun (WGS) entry which is preliminary data.</text>
</comment>
<evidence type="ECO:0000313" key="1">
    <source>
        <dbReference type="EMBL" id="MDY7229087.1"/>
    </source>
</evidence>
<dbReference type="PROSITE" id="PS51257">
    <property type="entry name" value="PROKAR_LIPOPROTEIN"/>
    <property type="match status" value="1"/>
</dbReference>
<dbReference type="RefSeq" id="WP_321547808.1">
    <property type="nucleotide sequence ID" value="NZ_JAXIVS010000007.1"/>
</dbReference>
<protein>
    <recommendedName>
        <fullName evidence="3">Lipoprotein</fullName>
    </recommendedName>
</protein>
<proteinExistence type="predicted"/>
<reference evidence="1 2" key="1">
    <citation type="submission" date="2023-12" db="EMBL/GenBank/DDBJ databases">
        <title>the genome sequence of Hyalangium sp. s54d21.</title>
        <authorList>
            <person name="Zhang X."/>
        </authorList>
    </citation>
    <scope>NUCLEOTIDE SEQUENCE [LARGE SCALE GENOMIC DNA]</scope>
    <source>
        <strain evidence="2">s54d21</strain>
    </source>
</reference>
<evidence type="ECO:0000313" key="2">
    <source>
        <dbReference type="Proteomes" id="UP001291309"/>
    </source>
</evidence>
<organism evidence="1 2">
    <name type="scientific">Hyalangium rubrum</name>
    <dbReference type="NCBI Taxonomy" id="3103134"/>
    <lineage>
        <taxon>Bacteria</taxon>
        <taxon>Pseudomonadati</taxon>
        <taxon>Myxococcota</taxon>
        <taxon>Myxococcia</taxon>
        <taxon>Myxococcales</taxon>
        <taxon>Cystobacterineae</taxon>
        <taxon>Archangiaceae</taxon>
        <taxon>Hyalangium</taxon>
    </lineage>
</organism>
<accession>A0ABU5H7H9</accession>